<reference evidence="3" key="1">
    <citation type="submission" date="2021-04" db="EMBL/GenBank/DDBJ databases">
        <authorList>
            <consortium name="Molecular Ecology Group"/>
        </authorList>
    </citation>
    <scope>NUCLEOTIDE SEQUENCE</scope>
</reference>
<organism evidence="3 4">
    <name type="scientific">Candidula unifasciata</name>
    <dbReference type="NCBI Taxonomy" id="100452"/>
    <lineage>
        <taxon>Eukaryota</taxon>
        <taxon>Metazoa</taxon>
        <taxon>Spiralia</taxon>
        <taxon>Lophotrochozoa</taxon>
        <taxon>Mollusca</taxon>
        <taxon>Gastropoda</taxon>
        <taxon>Heterobranchia</taxon>
        <taxon>Euthyneura</taxon>
        <taxon>Panpulmonata</taxon>
        <taxon>Eupulmonata</taxon>
        <taxon>Stylommatophora</taxon>
        <taxon>Helicina</taxon>
        <taxon>Helicoidea</taxon>
        <taxon>Geomitridae</taxon>
        <taxon>Candidula</taxon>
    </lineage>
</organism>
<keyword evidence="4" id="KW-1185">Reference proteome</keyword>
<gene>
    <name evidence="3" type="ORF">CUNI_LOCUS10291</name>
</gene>
<evidence type="ECO:0000256" key="2">
    <source>
        <dbReference type="SAM" id="SignalP"/>
    </source>
</evidence>
<accession>A0A8S3Z5I8</accession>
<evidence type="ECO:0000256" key="1">
    <source>
        <dbReference type="SAM" id="MobiDB-lite"/>
    </source>
</evidence>
<keyword evidence="2" id="KW-0732">Signal</keyword>
<feature type="signal peptide" evidence="2">
    <location>
        <begin position="1"/>
        <end position="18"/>
    </location>
</feature>
<feature type="non-terminal residue" evidence="3">
    <location>
        <position position="1"/>
    </location>
</feature>
<dbReference type="AlphaFoldDB" id="A0A8S3Z5I8"/>
<feature type="region of interest" description="Disordered" evidence="1">
    <location>
        <begin position="24"/>
        <end position="46"/>
    </location>
</feature>
<comment type="caution">
    <text evidence="3">The sequence shown here is derived from an EMBL/GenBank/DDBJ whole genome shotgun (WGS) entry which is preliminary data.</text>
</comment>
<name>A0A8S3Z5I8_9EUPU</name>
<evidence type="ECO:0000313" key="3">
    <source>
        <dbReference type="EMBL" id="CAG5124733.1"/>
    </source>
</evidence>
<dbReference type="Proteomes" id="UP000678393">
    <property type="component" value="Unassembled WGS sequence"/>
</dbReference>
<proteinExistence type="predicted"/>
<protein>
    <submittedName>
        <fullName evidence="3">Uncharacterized protein</fullName>
    </submittedName>
</protein>
<feature type="chain" id="PRO_5035882734" evidence="2">
    <location>
        <begin position="19"/>
        <end position="173"/>
    </location>
</feature>
<sequence>VLGLFLVSLHCTFLVTDAYKTNLDNPEDNIEHQNREPSSAFGSRMENDRVNNIVSPSENRLGEMEDMKESLENLVRGLLHPLDQLPMTIDLASPAFREALRRSLLTKWRTDEDSRERAVNTLRALLTDLGKRGWSRVSVQTRFAPFGTKLVPNRKLENGGATLLRYGRNSENP</sequence>
<dbReference type="EMBL" id="CAJHNH020001857">
    <property type="protein sequence ID" value="CAG5124733.1"/>
    <property type="molecule type" value="Genomic_DNA"/>
</dbReference>
<dbReference type="OrthoDB" id="6159635at2759"/>
<evidence type="ECO:0000313" key="4">
    <source>
        <dbReference type="Proteomes" id="UP000678393"/>
    </source>
</evidence>